<sequence>MVREISCEDVARMIKTSAPLTVIDVREAWEVEICAINGAVHIPLGDIAQRIDEIDTGKPVAVLCHHGVRSRHAAMFLMSRGVQDVFNIVGGIDLWAIDIAPEMARYE</sequence>
<keyword evidence="3" id="KW-1185">Reference proteome</keyword>
<dbReference type="EMBL" id="JFKA01000005">
    <property type="protein sequence ID" value="OSQ37768.1"/>
    <property type="molecule type" value="Genomic_DNA"/>
</dbReference>
<name>A0A1Y2KZA9_9PROT</name>
<dbReference type="AlphaFoldDB" id="A0A1Y2KZA9"/>
<protein>
    <submittedName>
        <fullName evidence="2">Sulfurtransferase</fullName>
    </submittedName>
</protein>
<dbReference type="OrthoDB" id="9807812at2"/>
<evidence type="ECO:0000313" key="2">
    <source>
        <dbReference type="EMBL" id="OSQ37768.1"/>
    </source>
</evidence>
<dbReference type="Pfam" id="PF00581">
    <property type="entry name" value="Rhodanese"/>
    <property type="match status" value="1"/>
</dbReference>
<dbReference type="InterPro" id="IPR001763">
    <property type="entry name" value="Rhodanese-like_dom"/>
</dbReference>
<reference evidence="2 3" key="1">
    <citation type="submission" date="2014-03" db="EMBL/GenBank/DDBJ databases">
        <title>The draft genome sequence of Thalassospira mesophila JCM 18969.</title>
        <authorList>
            <person name="Lai Q."/>
            <person name="Shao Z."/>
        </authorList>
    </citation>
    <scope>NUCLEOTIDE SEQUENCE [LARGE SCALE GENOMIC DNA]</scope>
    <source>
        <strain evidence="2 3">JCM 18969</strain>
    </source>
</reference>
<dbReference type="Gene3D" id="3.40.250.10">
    <property type="entry name" value="Rhodanese-like domain"/>
    <property type="match status" value="1"/>
</dbReference>
<organism evidence="2 3">
    <name type="scientific">Thalassospira mesophila</name>
    <dbReference type="NCBI Taxonomy" id="1293891"/>
    <lineage>
        <taxon>Bacteria</taxon>
        <taxon>Pseudomonadati</taxon>
        <taxon>Pseudomonadota</taxon>
        <taxon>Alphaproteobacteria</taxon>
        <taxon>Rhodospirillales</taxon>
        <taxon>Thalassospiraceae</taxon>
        <taxon>Thalassospira</taxon>
    </lineage>
</organism>
<dbReference type="PROSITE" id="PS50206">
    <property type="entry name" value="RHODANESE_3"/>
    <property type="match status" value="1"/>
</dbReference>
<dbReference type="STRING" id="1293891.TMES_12155"/>
<dbReference type="Proteomes" id="UP000193391">
    <property type="component" value="Unassembled WGS sequence"/>
</dbReference>
<gene>
    <name evidence="2" type="ORF">TMES_12155</name>
</gene>
<comment type="caution">
    <text evidence="2">The sequence shown here is derived from an EMBL/GenBank/DDBJ whole genome shotgun (WGS) entry which is preliminary data.</text>
</comment>
<feature type="domain" description="Rhodanese" evidence="1">
    <location>
        <begin position="16"/>
        <end position="104"/>
    </location>
</feature>
<dbReference type="RefSeq" id="WP_085582911.1">
    <property type="nucleotide sequence ID" value="NZ_JFKA01000005.1"/>
</dbReference>
<evidence type="ECO:0000259" key="1">
    <source>
        <dbReference type="PROSITE" id="PS50206"/>
    </source>
</evidence>
<dbReference type="GO" id="GO:0016740">
    <property type="term" value="F:transferase activity"/>
    <property type="evidence" value="ECO:0007669"/>
    <property type="project" value="UniProtKB-KW"/>
</dbReference>
<dbReference type="PANTHER" id="PTHR43031">
    <property type="entry name" value="FAD-DEPENDENT OXIDOREDUCTASE"/>
    <property type="match status" value="1"/>
</dbReference>
<dbReference type="SMART" id="SM00450">
    <property type="entry name" value="RHOD"/>
    <property type="match status" value="1"/>
</dbReference>
<keyword evidence="2" id="KW-0808">Transferase</keyword>
<dbReference type="InterPro" id="IPR036873">
    <property type="entry name" value="Rhodanese-like_dom_sf"/>
</dbReference>
<accession>A0A1Y2KZA9</accession>
<evidence type="ECO:0000313" key="3">
    <source>
        <dbReference type="Proteomes" id="UP000193391"/>
    </source>
</evidence>
<dbReference type="InterPro" id="IPR050229">
    <property type="entry name" value="GlpE_sulfurtransferase"/>
</dbReference>
<dbReference type="SUPFAM" id="SSF52821">
    <property type="entry name" value="Rhodanese/Cell cycle control phosphatase"/>
    <property type="match status" value="1"/>
</dbReference>
<proteinExistence type="predicted"/>
<dbReference type="PANTHER" id="PTHR43031:SF17">
    <property type="entry name" value="SULFURTRANSFERASE YTWF-RELATED"/>
    <property type="match status" value="1"/>
</dbReference>